<dbReference type="SMART" id="SM01300">
    <property type="entry name" value="PEHE"/>
    <property type="match status" value="1"/>
</dbReference>
<dbReference type="AlphaFoldDB" id="B4G7G1"/>
<dbReference type="PROSITE" id="PS52052">
    <property type="entry name" value="PEHE"/>
    <property type="match status" value="1"/>
</dbReference>
<dbReference type="GO" id="GO:0072487">
    <property type="term" value="C:MSL complex"/>
    <property type="evidence" value="ECO:0007669"/>
    <property type="project" value="InterPro"/>
</dbReference>
<dbReference type="EMBL" id="CH479180">
    <property type="protein sequence ID" value="EDW29294.1"/>
    <property type="molecule type" value="Genomic_DNA"/>
</dbReference>
<dbReference type="STRING" id="7234.B4G7G1"/>
<proteinExistence type="predicted"/>
<dbReference type="PANTHER" id="PTHR21656">
    <property type="entry name" value="MALE-SPECIFIC LETHAL-1 PROTEIN"/>
    <property type="match status" value="1"/>
</dbReference>
<reference evidence="3 4" key="1">
    <citation type="journal article" date="2007" name="Nature">
        <title>Evolution of genes and genomes on the Drosophila phylogeny.</title>
        <authorList>
            <consortium name="Drosophila 12 Genomes Consortium"/>
            <person name="Clark A.G."/>
            <person name="Eisen M.B."/>
            <person name="Smith D.R."/>
            <person name="Bergman C.M."/>
            <person name="Oliver B."/>
            <person name="Markow T.A."/>
            <person name="Kaufman T.C."/>
            <person name="Kellis M."/>
            <person name="Gelbart W."/>
            <person name="Iyer V.N."/>
            <person name="Pollard D.A."/>
            <person name="Sackton T.B."/>
            <person name="Larracuente A.M."/>
            <person name="Singh N.D."/>
            <person name="Abad J.P."/>
            <person name="Abt D.N."/>
            <person name="Adryan B."/>
            <person name="Aguade M."/>
            <person name="Akashi H."/>
            <person name="Anderson W.W."/>
            <person name="Aquadro C.F."/>
            <person name="Ardell D.H."/>
            <person name="Arguello R."/>
            <person name="Artieri C.G."/>
            <person name="Barbash D.A."/>
            <person name="Barker D."/>
            <person name="Barsanti P."/>
            <person name="Batterham P."/>
            <person name="Batzoglou S."/>
            <person name="Begun D."/>
            <person name="Bhutkar A."/>
            <person name="Blanco E."/>
            <person name="Bosak S.A."/>
            <person name="Bradley R.K."/>
            <person name="Brand A.D."/>
            <person name="Brent M.R."/>
            <person name="Brooks A.N."/>
            <person name="Brown R.H."/>
            <person name="Butlin R.K."/>
            <person name="Caggese C."/>
            <person name="Calvi B.R."/>
            <person name="Bernardo de Carvalho A."/>
            <person name="Caspi A."/>
            <person name="Castrezana S."/>
            <person name="Celniker S.E."/>
            <person name="Chang J.L."/>
            <person name="Chapple C."/>
            <person name="Chatterji S."/>
            <person name="Chinwalla A."/>
            <person name="Civetta A."/>
            <person name="Clifton S.W."/>
            <person name="Comeron J.M."/>
            <person name="Costello J.C."/>
            <person name="Coyne J.A."/>
            <person name="Daub J."/>
            <person name="David R.G."/>
            <person name="Delcher A.L."/>
            <person name="Delehaunty K."/>
            <person name="Do C.B."/>
            <person name="Ebling H."/>
            <person name="Edwards K."/>
            <person name="Eickbush T."/>
            <person name="Evans J.D."/>
            <person name="Filipski A."/>
            <person name="Findeiss S."/>
            <person name="Freyhult E."/>
            <person name="Fulton L."/>
            <person name="Fulton R."/>
            <person name="Garcia A.C."/>
            <person name="Gardiner A."/>
            <person name="Garfield D.A."/>
            <person name="Garvin B.E."/>
            <person name="Gibson G."/>
            <person name="Gilbert D."/>
            <person name="Gnerre S."/>
            <person name="Godfrey J."/>
            <person name="Good R."/>
            <person name="Gotea V."/>
            <person name="Gravely B."/>
            <person name="Greenberg A.J."/>
            <person name="Griffiths-Jones S."/>
            <person name="Gross S."/>
            <person name="Guigo R."/>
            <person name="Gustafson E.A."/>
            <person name="Haerty W."/>
            <person name="Hahn M.W."/>
            <person name="Halligan D.L."/>
            <person name="Halpern A.L."/>
            <person name="Halter G.M."/>
            <person name="Han M.V."/>
            <person name="Heger A."/>
            <person name="Hillier L."/>
            <person name="Hinrichs A.S."/>
            <person name="Holmes I."/>
            <person name="Hoskins R.A."/>
            <person name="Hubisz M.J."/>
            <person name="Hultmark D."/>
            <person name="Huntley M.A."/>
            <person name="Jaffe D.B."/>
            <person name="Jagadeeshan S."/>
            <person name="Jeck W.R."/>
            <person name="Johnson J."/>
            <person name="Jones C.D."/>
            <person name="Jordan W.C."/>
            <person name="Karpen G.H."/>
            <person name="Kataoka E."/>
            <person name="Keightley P.D."/>
            <person name="Kheradpour P."/>
            <person name="Kirkness E.F."/>
            <person name="Koerich L.B."/>
            <person name="Kristiansen K."/>
            <person name="Kudrna D."/>
            <person name="Kulathinal R.J."/>
            <person name="Kumar S."/>
            <person name="Kwok R."/>
            <person name="Lander E."/>
            <person name="Langley C.H."/>
            <person name="Lapoint R."/>
            <person name="Lazzaro B.P."/>
            <person name="Lee S.J."/>
            <person name="Levesque L."/>
            <person name="Li R."/>
            <person name="Lin C.F."/>
            <person name="Lin M.F."/>
            <person name="Lindblad-Toh K."/>
            <person name="Llopart A."/>
            <person name="Long M."/>
            <person name="Low L."/>
            <person name="Lozovsky E."/>
            <person name="Lu J."/>
            <person name="Luo M."/>
            <person name="Machado C.A."/>
            <person name="Makalowski W."/>
            <person name="Marzo M."/>
            <person name="Matsuda M."/>
            <person name="Matzkin L."/>
            <person name="McAllister B."/>
            <person name="McBride C.S."/>
            <person name="McKernan B."/>
            <person name="McKernan K."/>
            <person name="Mendez-Lago M."/>
            <person name="Minx P."/>
            <person name="Mollenhauer M.U."/>
            <person name="Montooth K."/>
            <person name="Mount S.M."/>
            <person name="Mu X."/>
            <person name="Myers E."/>
            <person name="Negre B."/>
            <person name="Newfeld S."/>
            <person name="Nielsen R."/>
            <person name="Noor M.A."/>
            <person name="O'Grady P."/>
            <person name="Pachter L."/>
            <person name="Papaceit M."/>
            <person name="Parisi M.J."/>
            <person name="Parisi M."/>
            <person name="Parts L."/>
            <person name="Pedersen J.S."/>
            <person name="Pesole G."/>
            <person name="Phillippy A.M."/>
            <person name="Ponting C.P."/>
            <person name="Pop M."/>
            <person name="Porcelli D."/>
            <person name="Powell J.R."/>
            <person name="Prohaska S."/>
            <person name="Pruitt K."/>
            <person name="Puig M."/>
            <person name="Quesneville H."/>
            <person name="Ram K.R."/>
            <person name="Rand D."/>
            <person name="Rasmussen M.D."/>
            <person name="Reed L.K."/>
            <person name="Reenan R."/>
            <person name="Reily A."/>
            <person name="Remington K.A."/>
            <person name="Rieger T.T."/>
            <person name="Ritchie M.G."/>
            <person name="Robin C."/>
            <person name="Rogers Y.H."/>
            <person name="Rohde C."/>
            <person name="Rozas J."/>
            <person name="Rubenfield M.J."/>
            <person name="Ruiz A."/>
            <person name="Russo S."/>
            <person name="Salzberg S.L."/>
            <person name="Sanchez-Gracia A."/>
            <person name="Saranga D.J."/>
            <person name="Sato H."/>
            <person name="Schaeffer S.W."/>
            <person name="Schatz M.C."/>
            <person name="Schlenke T."/>
            <person name="Schwartz R."/>
            <person name="Segarra C."/>
            <person name="Singh R.S."/>
            <person name="Sirot L."/>
            <person name="Sirota M."/>
            <person name="Sisneros N.B."/>
            <person name="Smith C.D."/>
            <person name="Smith T.F."/>
            <person name="Spieth J."/>
            <person name="Stage D.E."/>
            <person name="Stark A."/>
            <person name="Stephan W."/>
            <person name="Strausberg R.L."/>
            <person name="Strempel S."/>
            <person name="Sturgill D."/>
            <person name="Sutton G."/>
            <person name="Sutton G.G."/>
            <person name="Tao W."/>
            <person name="Teichmann S."/>
            <person name="Tobari Y.N."/>
            <person name="Tomimura Y."/>
            <person name="Tsolas J.M."/>
            <person name="Valente V.L."/>
            <person name="Venter E."/>
            <person name="Venter J.C."/>
            <person name="Vicario S."/>
            <person name="Vieira F.G."/>
            <person name="Vilella A.J."/>
            <person name="Villasante A."/>
            <person name="Walenz B."/>
            <person name="Wang J."/>
            <person name="Wasserman M."/>
            <person name="Watts T."/>
            <person name="Wilson D."/>
            <person name="Wilson R.K."/>
            <person name="Wing R.A."/>
            <person name="Wolfner M.F."/>
            <person name="Wong A."/>
            <person name="Wong G.K."/>
            <person name="Wu C.I."/>
            <person name="Wu G."/>
            <person name="Yamamoto D."/>
            <person name="Yang H.P."/>
            <person name="Yang S.P."/>
            <person name="Yorke J.A."/>
            <person name="Yoshida K."/>
            <person name="Zdobnov E."/>
            <person name="Zhang P."/>
            <person name="Zhang Y."/>
            <person name="Zimin A.V."/>
            <person name="Baldwin J."/>
            <person name="Abdouelleil A."/>
            <person name="Abdulkadir J."/>
            <person name="Abebe A."/>
            <person name="Abera B."/>
            <person name="Abreu J."/>
            <person name="Acer S.C."/>
            <person name="Aftuck L."/>
            <person name="Alexander A."/>
            <person name="An P."/>
            <person name="Anderson E."/>
            <person name="Anderson S."/>
            <person name="Arachi H."/>
            <person name="Azer M."/>
            <person name="Bachantsang P."/>
            <person name="Barry A."/>
            <person name="Bayul T."/>
            <person name="Berlin A."/>
            <person name="Bessette D."/>
            <person name="Bloom T."/>
            <person name="Blye J."/>
            <person name="Boguslavskiy L."/>
            <person name="Bonnet C."/>
            <person name="Boukhgalter B."/>
            <person name="Bourzgui I."/>
            <person name="Brown A."/>
            <person name="Cahill P."/>
            <person name="Channer S."/>
            <person name="Cheshatsang Y."/>
            <person name="Chuda L."/>
            <person name="Citroen M."/>
            <person name="Collymore A."/>
            <person name="Cooke P."/>
            <person name="Costello M."/>
            <person name="D'Aco K."/>
            <person name="Daza R."/>
            <person name="De Haan G."/>
            <person name="DeGray S."/>
            <person name="DeMaso C."/>
            <person name="Dhargay N."/>
            <person name="Dooley K."/>
            <person name="Dooley E."/>
            <person name="Doricent M."/>
            <person name="Dorje P."/>
            <person name="Dorjee K."/>
            <person name="Dupes A."/>
            <person name="Elong R."/>
            <person name="Falk J."/>
            <person name="Farina A."/>
            <person name="Faro S."/>
            <person name="Ferguson D."/>
            <person name="Fisher S."/>
            <person name="Foley C.D."/>
            <person name="Franke A."/>
            <person name="Friedrich D."/>
            <person name="Gadbois L."/>
            <person name="Gearin G."/>
            <person name="Gearin C.R."/>
            <person name="Giannoukos G."/>
            <person name="Goode T."/>
            <person name="Graham J."/>
            <person name="Grandbois E."/>
            <person name="Grewal S."/>
            <person name="Gyaltsen K."/>
            <person name="Hafez N."/>
            <person name="Hagos B."/>
            <person name="Hall J."/>
            <person name="Henson C."/>
            <person name="Hollinger A."/>
            <person name="Honan T."/>
            <person name="Huard M.D."/>
            <person name="Hughes L."/>
            <person name="Hurhula B."/>
            <person name="Husby M.E."/>
            <person name="Kamat A."/>
            <person name="Kanga B."/>
            <person name="Kashin S."/>
            <person name="Khazanovich D."/>
            <person name="Kisner P."/>
            <person name="Lance K."/>
            <person name="Lara M."/>
            <person name="Lee W."/>
            <person name="Lennon N."/>
            <person name="Letendre F."/>
            <person name="LeVine R."/>
            <person name="Lipovsky A."/>
            <person name="Liu X."/>
            <person name="Liu J."/>
            <person name="Liu S."/>
            <person name="Lokyitsang T."/>
            <person name="Lokyitsang Y."/>
            <person name="Lubonja R."/>
            <person name="Lui A."/>
            <person name="MacDonald P."/>
            <person name="Magnisalis V."/>
            <person name="Maru K."/>
            <person name="Matthews C."/>
            <person name="McCusker W."/>
            <person name="McDonough S."/>
            <person name="Mehta T."/>
            <person name="Meldrim J."/>
            <person name="Meneus L."/>
            <person name="Mihai O."/>
            <person name="Mihalev A."/>
            <person name="Mihova T."/>
            <person name="Mittelman R."/>
            <person name="Mlenga V."/>
            <person name="Montmayeur A."/>
            <person name="Mulrain L."/>
            <person name="Navidi A."/>
            <person name="Naylor J."/>
            <person name="Negash T."/>
            <person name="Nguyen T."/>
            <person name="Nguyen N."/>
            <person name="Nicol R."/>
            <person name="Norbu C."/>
            <person name="Norbu N."/>
            <person name="Novod N."/>
            <person name="O'Neill B."/>
            <person name="Osman S."/>
            <person name="Markiewicz E."/>
            <person name="Oyono O.L."/>
            <person name="Patti C."/>
            <person name="Phunkhang P."/>
            <person name="Pierre F."/>
            <person name="Priest M."/>
            <person name="Raghuraman S."/>
            <person name="Rege F."/>
            <person name="Reyes R."/>
            <person name="Rise C."/>
            <person name="Rogov P."/>
            <person name="Ross K."/>
            <person name="Ryan E."/>
            <person name="Settipalli S."/>
            <person name="Shea T."/>
            <person name="Sherpa N."/>
            <person name="Shi L."/>
            <person name="Shih D."/>
            <person name="Sparrow T."/>
            <person name="Spaulding J."/>
            <person name="Stalker J."/>
            <person name="Stange-Thomann N."/>
            <person name="Stavropoulos S."/>
            <person name="Stone C."/>
            <person name="Strader C."/>
            <person name="Tesfaye S."/>
            <person name="Thomson T."/>
            <person name="Thoulutsang Y."/>
            <person name="Thoulutsang D."/>
            <person name="Topham K."/>
            <person name="Topping I."/>
            <person name="Tsamla T."/>
            <person name="Vassiliev H."/>
            <person name="Vo A."/>
            <person name="Wangchuk T."/>
            <person name="Wangdi T."/>
            <person name="Weiand M."/>
            <person name="Wilkinson J."/>
            <person name="Wilson A."/>
            <person name="Yadav S."/>
            <person name="Young G."/>
            <person name="Yu Q."/>
            <person name="Zembek L."/>
            <person name="Zhong D."/>
            <person name="Zimmer A."/>
            <person name="Zwirko Z."/>
            <person name="Jaffe D.B."/>
            <person name="Alvarez P."/>
            <person name="Brockman W."/>
            <person name="Butler J."/>
            <person name="Chin C."/>
            <person name="Gnerre S."/>
            <person name="Grabherr M."/>
            <person name="Kleber M."/>
            <person name="Mauceli E."/>
            <person name="MacCallum I."/>
        </authorList>
    </citation>
    <scope>NUCLEOTIDE SEQUENCE [LARGE SCALE GENOMIC DNA]</scope>
    <source>
        <strain evidence="4">MSH-3 / Tucson 14011-0111.49</strain>
    </source>
</reference>
<evidence type="ECO:0000256" key="1">
    <source>
        <dbReference type="SAM" id="MobiDB-lite"/>
    </source>
</evidence>
<dbReference type="InterPro" id="IPR026711">
    <property type="entry name" value="Msl-1"/>
</dbReference>
<dbReference type="eggNOG" id="ENOG502QWAQ">
    <property type="taxonomic scope" value="Eukaryota"/>
</dbReference>
<feature type="region of interest" description="Disordered" evidence="1">
    <location>
        <begin position="1"/>
        <end position="37"/>
    </location>
</feature>
<gene>
    <name evidence="3" type="primary">Dper\GL18495</name>
    <name evidence="3" type="ORF">Dper_GL18495</name>
</gene>
<evidence type="ECO:0000313" key="3">
    <source>
        <dbReference type="EMBL" id="EDW29294.1"/>
    </source>
</evidence>
<sequence length="187" mass="21739">MKEADELLSDHPSLEIPKWRDTPIPPSTDNKDIESLTDEDFVKRHEKYVKDEIERKRRDARYMREQMRSEALRQRHNQDEVLVKLDPLPTSTFYPLPEDIEGVQIVTEIPVQAFGENVVNMEARSDFSLPWLDSVKALTAIARAKAEAVPVATLASKKIPLTAAESRHQEMNSSYVFLKRRKRQRKR</sequence>
<dbReference type="GO" id="GO:0003682">
    <property type="term" value="F:chromatin binding"/>
    <property type="evidence" value="ECO:0007669"/>
    <property type="project" value="TreeGrafter"/>
</dbReference>
<dbReference type="Proteomes" id="UP000008744">
    <property type="component" value="Unassembled WGS sequence"/>
</dbReference>
<accession>B4G7G1</accession>
<name>B4G7G1_DROPE</name>
<dbReference type="Gene3D" id="6.10.250.3170">
    <property type="match status" value="1"/>
</dbReference>
<dbReference type="OrthoDB" id="6022555at2759"/>
<feature type="compositionally biased region" description="Basic and acidic residues" evidence="1">
    <location>
        <begin position="1"/>
        <end position="21"/>
    </location>
</feature>
<dbReference type="InterPro" id="IPR029332">
    <property type="entry name" value="PEHE_dom"/>
</dbReference>
<feature type="domain" description="PEHE" evidence="2">
    <location>
        <begin position="13"/>
        <end position="131"/>
    </location>
</feature>
<dbReference type="OMA" id="WRIEWDI"/>
<evidence type="ECO:0000313" key="4">
    <source>
        <dbReference type="Proteomes" id="UP000008744"/>
    </source>
</evidence>
<dbReference type="HOGENOM" id="CLU_1449152_0_0_1"/>
<evidence type="ECO:0000259" key="2">
    <source>
        <dbReference type="PROSITE" id="PS52052"/>
    </source>
</evidence>
<dbReference type="PANTHER" id="PTHR21656:SF2">
    <property type="entry name" value="MALE-SPECIFIC LETHAL 1 HOMOLOG"/>
    <property type="match status" value="1"/>
</dbReference>
<dbReference type="Pfam" id="PF15275">
    <property type="entry name" value="PEHE"/>
    <property type="match status" value="1"/>
</dbReference>
<keyword evidence="4" id="KW-1185">Reference proteome</keyword>
<organism evidence="4">
    <name type="scientific">Drosophila persimilis</name>
    <name type="common">Fruit fly</name>
    <dbReference type="NCBI Taxonomy" id="7234"/>
    <lineage>
        <taxon>Eukaryota</taxon>
        <taxon>Metazoa</taxon>
        <taxon>Ecdysozoa</taxon>
        <taxon>Arthropoda</taxon>
        <taxon>Hexapoda</taxon>
        <taxon>Insecta</taxon>
        <taxon>Pterygota</taxon>
        <taxon>Neoptera</taxon>
        <taxon>Endopterygota</taxon>
        <taxon>Diptera</taxon>
        <taxon>Brachycera</taxon>
        <taxon>Muscomorpha</taxon>
        <taxon>Ephydroidea</taxon>
        <taxon>Drosophilidae</taxon>
        <taxon>Drosophila</taxon>
        <taxon>Sophophora</taxon>
    </lineage>
</organism>
<protein>
    <submittedName>
        <fullName evidence="3">GL18495</fullName>
    </submittedName>
</protein>